<reference evidence="4" key="1">
    <citation type="submission" date="2018-10" db="EMBL/GenBank/DDBJ databases">
        <title>Hidden diversity of soil giant viruses.</title>
        <authorList>
            <person name="Schulz F."/>
            <person name="Alteio L."/>
            <person name="Goudeau D."/>
            <person name="Ryan E.M."/>
            <person name="Malmstrom R.R."/>
            <person name="Blanchard J."/>
            <person name="Woyke T."/>
        </authorList>
    </citation>
    <scope>NUCLEOTIDE SEQUENCE</scope>
    <source>
        <strain evidence="4">SMV1</strain>
    </source>
</reference>
<dbReference type="InterPro" id="IPR036305">
    <property type="entry name" value="RGS_sf"/>
</dbReference>
<feature type="transmembrane region" description="Helical" evidence="2">
    <location>
        <begin position="105"/>
        <end position="127"/>
    </location>
</feature>
<feature type="transmembrane region" description="Helical" evidence="2">
    <location>
        <begin position="240"/>
        <end position="260"/>
    </location>
</feature>
<dbReference type="PROSITE" id="PS50132">
    <property type="entry name" value="RGS"/>
    <property type="match status" value="1"/>
</dbReference>
<feature type="compositionally biased region" description="Pro residues" evidence="1">
    <location>
        <begin position="398"/>
        <end position="414"/>
    </location>
</feature>
<feature type="transmembrane region" description="Helical" evidence="2">
    <location>
        <begin position="266"/>
        <end position="288"/>
    </location>
</feature>
<dbReference type="InterPro" id="IPR016137">
    <property type="entry name" value="RGS"/>
</dbReference>
<keyword evidence="2" id="KW-1133">Transmembrane helix</keyword>
<organism evidence="4">
    <name type="scientific">Solumvirus sp</name>
    <dbReference type="NCBI Taxonomy" id="2487773"/>
    <lineage>
        <taxon>Viruses</taxon>
        <taxon>Pithoviruses</taxon>
    </lineage>
</organism>
<dbReference type="Gene3D" id="1.10.167.10">
    <property type="entry name" value="Regulator of G-protein Signalling 4, domain 2"/>
    <property type="match status" value="1"/>
</dbReference>
<feature type="transmembrane region" description="Helical" evidence="2">
    <location>
        <begin position="159"/>
        <end position="182"/>
    </location>
</feature>
<name>A0A3G5AGB3_9VIRU</name>
<keyword evidence="2" id="KW-0472">Membrane</keyword>
<dbReference type="SMART" id="SM00315">
    <property type="entry name" value="RGS"/>
    <property type="match status" value="1"/>
</dbReference>
<dbReference type="EMBL" id="MK072499">
    <property type="protein sequence ID" value="AYV86217.1"/>
    <property type="molecule type" value="Genomic_DNA"/>
</dbReference>
<evidence type="ECO:0000259" key="3">
    <source>
        <dbReference type="PROSITE" id="PS50132"/>
    </source>
</evidence>
<feature type="transmembrane region" description="Helical" evidence="2">
    <location>
        <begin position="202"/>
        <end position="228"/>
    </location>
</feature>
<feature type="transmembrane region" description="Helical" evidence="2">
    <location>
        <begin position="66"/>
        <end position="85"/>
    </location>
</feature>
<feature type="transmembrane region" description="Helical" evidence="2">
    <location>
        <begin position="33"/>
        <end position="54"/>
    </location>
</feature>
<dbReference type="SUPFAM" id="SSF48097">
    <property type="entry name" value="Regulator of G-protein signaling, RGS"/>
    <property type="match status" value="1"/>
</dbReference>
<dbReference type="PANTHER" id="PTHR10845:SF192">
    <property type="entry name" value="DOUBLE HIT, ISOFORM B"/>
    <property type="match status" value="1"/>
</dbReference>
<accession>A0A3G5AGB3</accession>
<gene>
    <name evidence="4" type="ORF">Solumvirus2_24</name>
</gene>
<dbReference type="PANTHER" id="PTHR10845">
    <property type="entry name" value="REGULATOR OF G PROTEIN SIGNALING"/>
    <property type="match status" value="1"/>
</dbReference>
<protein>
    <recommendedName>
        <fullName evidence="3">RGS domain-containing protein</fullName>
    </recommendedName>
</protein>
<evidence type="ECO:0000313" key="4">
    <source>
        <dbReference type="EMBL" id="AYV86217.1"/>
    </source>
</evidence>
<sequence>MSLTNITTSKNTILTITSFIYQKPLEYPDYIKWILGILYTVMSSLSFVMIYKYINKRNNIFINARSPIAMSITVWSTWIATLLQLLPGLTDAQFYCIPEHRPVIWLNQTILTLGFTAPTWRCIVLILQNRKQIMMKKNGGLFPLGSQSQGGRSCDTKHFLSFVIILLSMVTLTPMMSEIAGYRVKPKTGTNDDDYRVEYCQIFDPVTIGISVTMALFWAFLACIIKNINESLNIVKELKYCAYVVAIHYLFYTIISLLIVEFGGSLLSLLYFIFISTIITYIICVTPLKDMKALGFRIHSTSTTRRNSIVPLEAVSSTKNPPLSRVQLNTARNGVPQQDYKVPEVKLELILKDQRLKEALLEHLTKEFSIENLLFILAINEMKDSVFPVGNKGIRFPPGNPPVANPPPGNPPAGNPSVGNLPVANPPIEIEDPFINDVSNLYNKLKVIYDTFISKRAPNEINISATTADPIHAFFRKNSNDVTLIECDGLYNRAYREIHVLIENDSLPRFIKSSLYKDISKSNGTHTETYEA</sequence>
<dbReference type="Pfam" id="PF00615">
    <property type="entry name" value="RGS"/>
    <property type="match status" value="1"/>
</dbReference>
<keyword evidence="2" id="KW-0812">Transmembrane</keyword>
<feature type="domain" description="RGS" evidence="3">
    <location>
        <begin position="346"/>
        <end position="520"/>
    </location>
</feature>
<proteinExistence type="predicted"/>
<evidence type="ECO:0000256" key="2">
    <source>
        <dbReference type="SAM" id="Phobius"/>
    </source>
</evidence>
<dbReference type="CDD" id="cd07440">
    <property type="entry name" value="RGS"/>
    <property type="match status" value="1"/>
</dbReference>
<dbReference type="InterPro" id="IPR044926">
    <property type="entry name" value="RGS_subdomain_2"/>
</dbReference>
<feature type="region of interest" description="Disordered" evidence="1">
    <location>
        <begin position="398"/>
        <end position="420"/>
    </location>
</feature>
<evidence type="ECO:0000256" key="1">
    <source>
        <dbReference type="SAM" id="MobiDB-lite"/>
    </source>
</evidence>